<evidence type="ECO:0000313" key="3">
    <source>
        <dbReference type="Proteomes" id="UP001461498"/>
    </source>
</evidence>
<reference evidence="2 3" key="1">
    <citation type="submission" date="2022-12" db="EMBL/GenBank/DDBJ databases">
        <title>Chromosome-level genome assembly of true bugs.</title>
        <authorList>
            <person name="Ma L."/>
            <person name="Li H."/>
        </authorList>
    </citation>
    <scope>NUCLEOTIDE SEQUENCE [LARGE SCALE GENOMIC DNA]</scope>
    <source>
        <strain evidence="2">Lab_2022b</strain>
    </source>
</reference>
<sequence length="126" mass="14276">MSGTPPRWGSPPPIYSPRGSPRPPFIPCPRPTWPYLQSPVPFSPVMWMPPPPSPHPIPPYMGVPLEPPGPLYQDHYQQQQEQMPNQDGRSTADIIAAQSQDYIDEKLAEYQATIYQLQGKTSLFFF</sequence>
<organism evidence="2 3">
    <name type="scientific">Rhynocoris fuscipes</name>
    <dbReference type="NCBI Taxonomy" id="488301"/>
    <lineage>
        <taxon>Eukaryota</taxon>
        <taxon>Metazoa</taxon>
        <taxon>Ecdysozoa</taxon>
        <taxon>Arthropoda</taxon>
        <taxon>Hexapoda</taxon>
        <taxon>Insecta</taxon>
        <taxon>Pterygota</taxon>
        <taxon>Neoptera</taxon>
        <taxon>Paraneoptera</taxon>
        <taxon>Hemiptera</taxon>
        <taxon>Heteroptera</taxon>
        <taxon>Panheteroptera</taxon>
        <taxon>Cimicomorpha</taxon>
        <taxon>Reduviidae</taxon>
        <taxon>Harpactorinae</taxon>
        <taxon>Harpactorini</taxon>
        <taxon>Rhynocoris</taxon>
    </lineage>
</organism>
<protein>
    <submittedName>
        <fullName evidence="2">Uncharacterized protein</fullName>
    </submittedName>
</protein>
<feature type="compositionally biased region" description="Pro residues" evidence="1">
    <location>
        <begin position="8"/>
        <end position="23"/>
    </location>
</feature>
<dbReference type="EMBL" id="JAPXFL010000004">
    <property type="protein sequence ID" value="KAK9507408.1"/>
    <property type="molecule type" value="Genomic_DNA"/>
</dbReference>
<keyword evidence="3" id="KW-1185">Reference proteome</keyword>
<dbReference type="Proteomes" id="UP001461498">
    <property type="component" value="Unassembled WGS sequence"/>
</dbReference>
<gene>
    <name evidence="2" type="ORF">O3M35_007269</name>
</gene>
<proteinExistence type="predicted"/>
<accession>A0AAW1DE35</accession>
<feature type="compositionally biased region" description="Pro residues" evidence="1">
    <location>
        <begin position="58"/>
        <end position="70"/>
    </location>
</feature>
<feature type="region of interest" description="Disordered" evidence="1">
    <location>
        <begin position="58"/>
        <end position="90"/>
    </location>
</feature>
<feature type="region of interest" description="Disordered" evidence="1">
    <location>
        <begin position="1"/>
        <end position="23"/>
    </location>
</feature>
<comment type="caution">
    <text evidence="2">The sequence shown here is derived from an EMBL/GenBank/DDBJ whole genome shotgun (WGS) entry which is preliminary data.</text>
</comment>
<evidence type="ECO:0000313" key="2">
    <source>
        <dbReference type="EMBL" id="KAK9507408.1"/>
    </source>
</evidence>
<dbReference type="AlphaFoldDB" id="A0AAW1DE35"/>
<name>A0AAW1DE35_9HEMI</name>
<evidence type="ECO:0000256" key="1">
    <source>
        <dbReference type="SAM" id="MobiDB-lite"/>
    </source>
</evidence>